<evidence type="ECO:0000256" key="2">
    <source>
        <dbReference type="ARBA" id="ARBA00022842"/>
    </source>
</evidence>
<dbReference type="PRINTS" id="PR00413">
    <property type="entry name" value="HADHALOGNASE"/>
</dbReference>
<dbReference type="SFLD" id="SFLDG01129">
    <property type="entry name" value="C1.5:_HAD__Beta-PGM__Phosphata"/>
    <property type="match status" value="1"/>
</dbReference>
<dbReference type="Proteomes" id="UP000185794">
    <property type="component" value="Unassembled WGS sequence"/>
</dbReference>
<dbReference type="InterPro" id="IPR051806">
    <property type="entry name" value="HAD-like_SPP"/>
</dbReference>
<dbReference type="InterPro" id="IPR006439">
    <property type="entry name" value="HAD-SF_hydro_IA"/>
</dbReference>
<evidence type="ECO:0000313" key="4">
    <source>
        <dbReference type="EMBL" id="OKV12785.1"/>
    </source>
</evidence>
<dbReference type="EMBL" id="LRKC01000116">
    <property type="protein sequence ID" value="OKV12785.1"/>
    <property type="molecule type" value="Genomic_DNA"/>
</dbReference>
<dbReference type="RefSeq" id="WP_000556237.1">
    <property type="nucleotide sequence ID" value="NZ_BDPN01000001.1"/>
</dbReference>
<dbReference type="InterPro" id="IPR036412">
    <property type="entry name" value="HAD-like_sf"/>
</dbReference>
<dbReference type="GO" id="GO:0050308">
    <property type="term" value="F:sugar-phosphatase activity"/>
    <property type="evidence" value="ECO:0007669"/>
    <property type="project" value="TreeGrafter"/>
</dbReference>
<keyword evidence="2" id="KW-0460">Magnesium</keyword>
<dbReference type="NCBIfam" id="TIGR01509">
    <property type="entry name" value="HAD-SF-IA-v3"/>
    <property type="match status" value="1"/>
</dbReference>
<proteinExistence type="predicted"/>
<dbReference type="GO" id="GO:0046872">
    <property type="term" value="F:metal ion binding"/>
    <property type="evidence" value="ECO:0007669"/>
    <property type="project" value="UniProtKB-KW"/>
</dbReference>
<evidence type="ECO:0000256" key="1">
    <source>
        <dbReference type="ARBA" id="ARBA00022723"/>
    </source>
</evidence>
<dbReference type="Proteomes" id="UP000630371">
    <property type="component" value="Unassembled WGS sequence"/>
</dbReference>
<reference evidence="5 7" key="3">
    <citation type="submission" date="2018-12" db="EMBL/GenBank/DDBJ databases">
        <title>Food and Water Safety Consortium.</title>
        <authorList>
            <person name="Tyson S."/>
            <person name="Peterson C.-L."/>
            <person name="Olson A."/>
            <person name="Tyler S."/>
            <person name="Cabral J."/>
            <person name="Lynch T."/>
            <person name="Knox N."/>
            <person name="Van Domselaar G."/>
            <person name="Graham M."/>
        </authorList>
    </citation>
    <scope>NUCLEOTIDE SEQUENCE [LARGE SCALE GENOMIC DNA]</scope>
    <source>
        <strain evidence="5 7">FWSEC0118</strain>
    </source>
</reference>
<evidence type="ECO:0000313" key="7">
    <source>
        <dbReference type="Proteomes" id="UP000309937"/>
    </source>
</evidence>
<name>A0A0L7AF37_ECOLX</name>
<dbReference type="Gene3D" id="1.10.150.240">
    <property type="entry name" value="Putative phosphatase, domain 2"/>
    <property type="match status" value="1"/>
</dbReference>
<dbReference type="CDD" id="cd07505">
    <property type="entry name" value="HAD_BPGM-like"/>
    <property type="match status" value="1"/>
</dbReference>
<dbReference type="SFLD" id="SFLDG01135">
    <property type="entry name" value="C1.5.6:_HAD__Beta-PGM__Phospha"/>
    <property type="match status" value="1"/>
</dbReference>
<evidence type="ECO:0000313" key="5">
    <source>
        <dbReference type="EMBL" id="TJQ11280.1"/>
    </source>
</evidence>
<reference evidence="4 6" key="1">
    <citation type="journal article" date="2017" name="Front. Cell. Infect. Microbiol.">
        <title>Chaperone-usher pili loci of human colonization factor-negative enterotoxigenic Escherichia coli.</title>
        <authorList>
            <person name="Del Canto F."/>
            <person name="Vidal R."/>
            <person name="Stine O.C."/>
            <person name="Pop M."/>
        </authorList>
    </citation>
    <scope>NUCLEOTIDE SEQUENCE [LARGE SCALE GENOMIC DNA]</scope>
    <source>
        <strain evidence="4 6">700324</strain>
    </source>
</reference>
<evidence type="ECO:0000313" key="6">
    <source>
        <dbReference type="Proteomes" id="UP000185794"/>
    </source>
</evidence>
<accession>A0A0L7AF37</accession>
<dbReference type="Pfam" id="PF13419">
    <property type="entry name" value="HAD_2"/>
    <property type="match status" value="1"/>
</dbReference>
<gene>
    <name evidence="4" type="ORF">AWP47_08075</name>
    <name evidence="3" type="ORF">B6R31_004382</name>
    <name evidence="5" type="ORF">C9Z68_18095</name>
</gene>
<dbReference type="InterPro" id="IPR023214">
    <property type="entry name" value="HAD_sf"/>
</dbReference>
<dbReference type="AlphaFoldDB" id="A0A0L7AF37"/>
<reference evidence="3" key="2">
    <citation type="submission" date="2018-08" db="EMBL/GenBank/DDBJ databases">
        <authorList>
            <consortium name="GenomeTrakr network: Whole genome sequencing for foodborne pathogen traceback"/>
        </authorList>
    </citation>
    <scope>NUCLEOTIDE SEQUENCE</scope>
    <source>
        <strain evidence="3">NC_STEC178</strain>
    </source>
</reference>
<dbReference type="SFLD" id="SFLDS00003">
    <property type="entry name" value="Haloacid_Dehalogenase"/>
    <property type="match status" value="1"/>
</dbReference>
<dbReference type="Gene3D" id="3.40.50.1000">
    <property type="entry name" value="HAD superfamily/HAD-like"/>
    <property type="match status" value="1"/>
</dbReference>
<protein>
    <submittedName>
        <fullName evidence="3">HAD family phosphatase</fullName>
    </submittedName>
    <submittedName>
        <fullName evidence="4">Haloacid dehalogenase</fullName>
    </submittedName>
</protein>
<dbReference type="EMBL" id="AAVQAW010000025">
    <property type="protein sequence ID" value="EGD0650644.1"/>
    <property type="molecule type" value="Genomic_DNA"/>
</dbReference>
<dbReference type="EMBL" id="RRGJ01000029">
    <property type="protein sequence ID" value="TJQ11280.1"/>
    <property type="molecule type" value="Genomic_DNA"/>
</dbReference>
<organism evidence="4 6">
    <name type="scientific">Escherichia coli</name>
    <dbReference type="NCBI Taxonomy" id="562"/>
    <lineage>
        <taxon>Bacteria</taxon>
        <taxon>Pseudomonadati</taxon>
        <taxon>Pseudomonadota</taxon>
        <taxon>Gammaproteobacteria</taxon>
        <taxon>Enterobacterales</taxon>
        <taxon>Enterobacteriaceae</taxon>
        <taxon>Escherichia</taxon>
    </lineage>
</organism>
<sequence length="246" mass="26957">MHSSANRIAAVLFDMDGVLIDSNAVIERGWAEGAQMFGKTLTEEDIVRHIHGQPGPHTIRALFSDLSLEDQKKVQSHIIHVENTADYDPIPGVSELIQALHKAGISVGIVTSGWRSKIDRIMEMLQITPCISVIVERDDVVRGKPYPDPYLLAAERFHLAPSRTLVFEDSRSGVTSAVTAGAICVGIGTDSLKECGAVLAITDFRNVKITSQTGEKVVIAFTPEHQMEMETQSSRKKTSCTTREEC</sequence>
<dbReference type="PANTHER" id="PTHR43481:SF4">
    <property type="entry name" value="GLYCEROL-1-PHOSPHATE PHOSPHOHYDROLASE 1-RELATED"/>
    <property type="match status" value="1"/>
</dbReference>
<dbReference type="InterPro" id="IPR041492">
    <property type="entry name" value="HAD_2"/>
</dbReference>
<keyword evidence="1" id="KW-0479">Metal-binding</keyword>
<comment type="caution">
    <text evidence="4">The sequence shown here is derived from an EMBL/GenBank/DDBJ whole genome shotgun (WGS) entry which is preliminary data.</text>
</comment>
<dbReference type="Proteomes" id="UP000309937">
    <property type="component" value="Unassembled WGS sequence"/>
</dbReference>
<evidence type="ECO:0000313" key="3">
    <source>
        <dbReference type="EMBL" id="EGD0650644.1"/>
    </source>
</evidence>
<dbReference type="PANTHER" id="PTHR43481">
    <property type="entry name" value="FRUCTOSE-1-PHOSPHATE PHOSPHATASE"/>
    <property type="match status" value="1"/>
</dbReference>
<dbReference type="SUPFAM" id="SSF56784">
    <property type="entry name" value="HAD-like"/>
    <property type="match status" value="1"/>
</dbReference>
<dbReference type="InterPro" id="IPR023198">
    <property type="entry name" value="PGP-like_dom2"/>
</dbReference>